<evidence type="ECO:0000256" key="1">
    <source>
        <dbReference type="SAM" id="MobiDB-lite"/>
    </source>
</evidence>
<organism evidence="2 3">
    <name type="scientific">Stylosanthes scabra</name>
    <dbReference type="NCBI Taxonomy" id="79078"/>
    <lineage>
        <taxon>Eukaryota</taxon>
        <taxon>Viridiplantae</taxon>
        <taxon>Streptophyta</taxon>
        <taxon>Embryophyta</taxon>
        <taxon>Tracheophyta</taxon>
        <taxon>Spermatophyta</taxon>
        <taxon>Magnoliopsida</taxon>
        <taxon>eudicotyledons</taxon>
        <taxon>Gunneridae</taxon>
        <taxon>Pentapetalae</taxon>
        <taxon>rosids</taxon>
        <taxon>fabids</taxon>
        <taxon>Fabales</taxon>
        <taxon>Fabaceae</taxon>
        <taxon>Papilionoideae</taxon>
        <taxon>50 kb inversion clade</taxon>
        <taxon>dalbergioids sensu lato</taxon>
        <taxon>Dalbergieae</taxon>
        <taxon>Pterocarpus clade</taxon>
        <taxon>Stylosanthes</taxon>
    </lineage>
</organism>
<gene>
    <name evidence="2" type="ORF">PIB30_012400</name>
</gene>
<feature type="region of interest" description="Disordered" evidence="1">
    <location>
        <begin position="1"/>
        <end position="176"/>
    </location>
</feature>
<feature type="compositionally biased region" description="Basic and acidic residues" evidence="1">
    <location>
        <begin position="1"/>
        <end position="11"/>
    </location>
</feature>
<dbReference type="EMBL" id="JASCZI010030239">
    <property type="protein sequence ID" value="MED6119493.1"/>
    <property type="molecule type" value="Genomic_DNA"/>
</dbReference>
<keyword evidence="3" id="KW-1185">Reference proteome</keyword>
<protein>
    <submittedName>
        <fullName evidence="2">Uncharacterized protein</fullName>
    </submittedName>
</protein>
<dbReference type="Proteomes" id="UP001341840">
    <property type="component" value="Unassembled WGS sequence"/>
</dbReference>
<feature type="compositionally biased region" description="Basic and acidic residues" evidence="1">
    <location>
        <begin position="110"/>
        <end position="122"/>
    </location>
</feature>
<evidence type="ECO:0000313" key="2">
    <source>
        <dbReference type="EMBL" id="MED6119493.1"/>
    </source>
</evidence>
<comment type="caution">
    <text evidence="2">The sequence shown here is derived from an EMBL/GenBank/DDBJ whole genome shotgun (WGS) entry which is preliminary data.</text>
</comment>
<proteinExistence type="predicted"/>
<reference evidence="2 3" key="1">
    <citation type="journal article" date="2023" name="Plants (Basel)">
        <title>Bridging the Gap: Combining Genomics and Transcriptomics Approaches to Understand Stylosanthes scabra, an Orphan Legume from the Brazilian Caatinga.</title>
        <authorList>
            <person name="Ferreira-Neto J.R.C."/>
            <person name="da Silva M.D."/>
            <person name="Binneck E."/>
            <person name="de Melo N.F."/>
            <person name="da Silva R.H."/>
            <person name="de Melo A.L.T.M."/>
            <person name="Pandolfi V."/>
            <person name="Bustamante F.O."/>
            <person name="Brasileiro-Vidal A.C."/>
            <person name="Benko-Iseppon A.M."/>
        </authorList>
    </citation>
    <scope>NUCLEOTIDE SEQUENCE [LARGE SCALE GENOMIC DNA]</scope>
    <source>
        <tissue evidence="2">Leaves</tissue>
    </source>
</reference>
<evidence type="ECO:0000313" key="3">
    <source>
        <dbReference type="Proteomes" id="UP001341840"/>
    </source>
</evidence>
<sequence length="248" mass="28135">MTRSEAMVRVERKSKRKNDSIPAPVHDPDSDSDDQETIGHAMPQPHQPPQEEVPQKQEQQPQGEIIDISSGSKLAREPEPIPLRVLVPKVEADLEASPRELLLTNTLLRLRNDEQPSKKDDNGPALHQEEEEEPQQQQQQQQEEEEEKEQQQQQQQQQQPQKEEHPSQSIVEVVPIPATQDVIEINSDDEDPESRPIKMLIPKVEKCVASSPASMLITDVLMNMAEDAAIEPHLKKNHNLIPQCHHSA</sequence>
<feature type="compositionally biased region" description="Low complexity" evidence="1">
    <location>
        <begin position="151"/>
        <end position="160"/>
    </location>
</feature>
<name>A0ABU6R5W8_9FABA</name>
<accession>A0ABU6R5W8</accession>
<feature type="compositionally biased region" description="Low complexity" evidence="1">
    <location>
        <begin position="50"/>
        <end position="62"/>
    </location>
</feature>